<dbReference type="Proteomes" id="UP000054783">
    <property type="component" value="Unassembled WGS sequence"/>
</dbReference>
<organism evidence="1 2">
    <name type="scientific">Trichinella patagoniensis</name>
    <dbReference type="NCBI Taxonomy" id="990121"/>
    <lineage>
        <taxon>Eukaryota</taxon>
        <taxon>Metazoa</taxon>
        <taxon>Ecdysozoa</taxon>
        <taxon>Nematoda</taxon>
        <taxon>Enoplea</taxon>
        <taxon>Dorylaimia</taxon>
        <taxon>Trichinellida</taxon>
        <taxon>Trichinellidae</taxon>
        <taxon>Trichinella</taxon>
    </lineage>
</organism>
<evidence type="ECO:0000313" key="1">
    <source>
        <dbReference type="EMBL" id="KRY03997.1"/>
    </source>
</evidence>
<gene>
    <name evidence="1" type="ORF">T12_9497</name>
</gene>
<name>A0A0V0YV47_9BILA</name>
<dbReference type="AlphaFoldDB" id="A0A0V0YV47"/>
<accession>A0A0V0YV47</accession>
<dbReference type="EMBL" id="JYDQ01002294">
    <property type="protein sequence ID" value="KRY03997.1"/>
    <property type="molecule type" value="Genomic_DNA"/>
</dbReference>
<reference evidence="1 2" key="1">
    <citation type="submission" date="2015-01" db="EMBL/GenBank/DDBJ databases">
        <title>Evolution of Trichinella species and genotypes.</title>
        <authorList>
            <person name="Korhonen P.K."/>
            <person name="Edoardo P."/>
            <person name="Giuseppe L.R."/>
            <person name="Gasser R.B."/>
        </authorList>
    </citation>
    <scope>NUCLEOTIDE SEQUENCE [LARGE SCALE GENOMIC DNA]</scope>
    <source>
        <strain evidence="1">ISS2496</strain>
    </source>
</reference>
<protein>
    <submittedName>
        <fullName evidence="1">Uncharacterized protein</fullName>
    </submittedName>
</protein>
<comment type="caution">
    <text evidence="1">The sequence shown here is derived from an EMBL/GenBank/DDBJ whole genome shotgun (WGS) entry which is preliminary data.</text>
</comment>
<keyword evidence="2" id="KW-1185">Reference proteome</keyword>
<proteinExistence type="predicted"/>
<evidence type="ECO:0000313" key="2">
    <source>
        <dbReference type="Proteomes" id="UP000054783"/>
    </source>
</evidence>
<sequence>MRRDDAVLNQVCSLAINHHRVGISTGAAAYHQDVYAAHLLNSVLR</sequence>